<protein>
    <recommendedName>
        <fullName evidence="3">glutaminyl-peptide cyclotransferase</fullName>
        <ecNumber evidence="3">2.3.2.5</ecNumber>
    </recommendedName>
</protein>
<feature type="signal peptide" evidence="6">
    <location>
        <begin position="1"/>
        <end position="17"/>
    </location>
</feature>
<feature type="domain" description="Peptidase M28" evidence="7">
    <location>
        <begin position="104"/>
        <end position="156"/>
    </location>
</feature>
<evidence type="ECO:0000256" key="6">
    <source>
        <dbReference type="SAM" id="SignalP"/>
    </source>
</evidence>
<dbReference type="AlphaFoldDB" id="F1CJ98"/>
<comment type="catalytic activity">
    <reaction evidence="1">
        <text>N-terminal L-glutaminyl-[peptide] = N-terminal 5-oxo-L-prolyl-[peptide] + NH4(+)</text>
        <dbReference type="Rhea" id="RHEA:23652"/>
        <dbReference type="Rhea" id="RHEA-COMP:11736"/>
        <dbReference type="Rhea" id="RHEA-COMP:11846"/>
        <dbReference type="ChEBI" id="CHEBI:28938"/>
        <dbReference type="ChEBI" id="CHEBI:64722"/>
        <dbReference type="ChEBI" id="CHEBI:87215"/>
        <dbReference type="EC" id="2.3.2.5"/>
    </reaction>
</comment>
<accession>F1CJ98</accession>
<feature type="non-terminal residue" evidence="8">
    <location>
        <position position="166"/>
    </location>
</feature>
<keyword evidence="4 8" id="KW-0808">Transferase</keyword>
<evidence type="ECO:0000256" key="1">
    <source>
        <dbReference type="ARBA" id="ARBA00000001"/>
    </source>
</evidence>
<evidence type="ECO:0000256" key="2">
    <source>
        <dbReference type="ARBA" id="ARBA00006014"/>
    </source>
</evidence>
<dbReference type="EMBL" id="HQ288207">
    <property type="protein sequence ID" value="ADY39629.1"/>
    <property type="molecule type" value="mRNA"/>
</dbReference>
<dbReference type="EC" id="2.3.2.5" evidence="3"/>
<dbReference type="PANTHER" id="PTHR12283:SF6">
    <property type="entry name" value="GLUTAMINYL-PEPTIDE CYCLOTRANSFERASE-RELATED"/>
    <property type="match status" value="1"/>
</dbReference>
<name>F1CJ98_HOTJU</name>
<evidence type="ECO:0000259" key="7">
    <source>
        <dbReference type="Pfam" id="PF04389"/>
    </source>
</evidence>
<dbReference type="Gene3D" id="3.40.630.10">
    <property type="entry name" value="Zn peptidases"/>
    <property type="match status" value="1"/>
</dbReference>
<evidence type="ECO:0000256" key="4">
    <source>
        <dbReference type="ARBA" id="ARBA00022679"/>
    </source>
</evidence>
<dbReference type="Pfam" id="PF04389">
    <property type="entry name" value="Peptidase_M28"/>
    <property type="match status" value="1"/>
</dbReference>
<comment type="similarity">
    <text evidence="2">Belongs to the glutaminyl-peptide cyclotransferase family.</text>
</comment>
<organism evidence="8">
    <name type="scientific">Hottentotta judaicus</name>
    <name type="common">Black scorpion</name>
    <name type="synonym">Buthotus judaicus</name>
    <dbReference type="NCBI Taxonomy" id="6863"/>
    <lineage>
        <taxon>Eukaryota</taxon>
        <taxon>Metazoa</taxon>
        <taxon>Ecdysozoa</taxon>
        <taxon>Arthropoda</taxon>
        <taxon>Chelicerata</taxon>
        <taxon>Arachnida</taxon>
        <taxon>Scorpiones</taxon>
        <taxon>Buthida</taxon>
        <taxon>Buthoidea</taxon>
        <taxon>Buthidae</taxon>
        <taxon>Hottentotta</taxon>
    </lineage>
</organism>
<keyword evidence="6" id="KW-0732">Signal</keyword>
<dbReference type="InterPro" id="IPR007484">
    <property type="entry name" value="Peptidase_M28"/>
</dbReference>
<evidence type="ECO:0000313" key="8">
    <source>
        <dbReference type="EMBL" id="ADY39629.1"/>
    </source>
</evidence>
<sequence length="166" mass="19003">MKTTSLIFLILFFTSECAKKETKKLQRAIEEWMNVVLSITTTDNADYEYFNNTLNNILIPRVPGTIGNRRVRKFITEEMKDLGWEVEHDSFKSSTPKGIRSFTNIVATLNPNSCRRLVLACHYDSKDIPGFVGAIDSAVPCSIIIYLAWALNDQLKYFNQDNRLTV</sequence>
<reference evidence="8" key="1">
    <citation type="journal article" date="2011" name="Toxicon">
        <title>The tale of a resting gland: transcriptome of a replete venom gland from the scorpion Hottentotta judaicus.</title>
        <authorList>
            <person name="Morgenstern D."/>
            <person name="Rohde B.H."/>
            <person name="King G.F."/>
            <person name="Tal T."/>
            <person name="Sher D."/>
            <person name="Zlotkin E."/>
        </authorList>
    </citation>
    <scope>NUCLEOTIDE SEQUENCE</scope>
    <source>
        <tissue evidence="8">Telson</tissue>
    </source>
</reference>
<dbReference type="GO" id="GO:0016603">
    <property type="term" value="F:glutaminyl-peptide cyclotransferase activity"/>
    <property type="evidence" value="ECO:0007669"/>
    <property type="project" value="UniProtKB-EC"/>
</dbReference>
<dbReference type="InterPro" id="IPR040234">
    <property type="entry name" value="QC/QCL"/>
</dbReference>
<evidence type="ECO:0000256" key="5">
    <source>
        <dbReference type="ARBA" id="ARBA00023315"/>
    </source>
</evidence>
<evidence type="ECO:0000256" key="3">
    <source>
        <dbReference type="ARBA" id="ARBA00012012"/>
    </source>
</evidence>
<proteinExistence type="evidence at transcript level"/>
<dbReference type="PANTHER" id="PTHR12283">
    <property type="entry name" value="GLUTAMINYL-PEPTIDE CYCLOTRANSFERASE"/>
    <property type="match status" value="1"/>
</dbReference>
<dbReference type="SUPFAM" id="SSF53187">
    <property type="entry name" value="Zn-dependent exopeptidases"/>
    <property type="match status" value="1"/>
</dbReference>
<feature type="chain" id="PRO_5003266548" description="glutaminyl-peptide cyclotransferase" evidence="6">
    <location>
        <begin position="18"/>
        <end position="166"/>
    </location>
</feature>
<keyword evidence="5 8" id="KW-0012">Acyltransferase</keyword>
<dbReference type="GO" id="GO:0008270">
    <property type="term" value="F:zinc ion binding"/>
    <property type="evidence" value="ECO:0007669"/>
    <property type="project" value="TreeGrafter"/>
</dbReference>